<sequence>MDDNISNQNSHSEEEDLSPEDVLLFKRWRQAVPMLLFDNWNALSVFLLQINNPKDRLKFLESTDDDGHDLTWWAVKYMAIRSHNLMREMKEKLTIVVDNDDEDPMTT</sequence>
<dbReference type="EMBL" id="MK500515">
    <property type="protein sequence ID" value="QBK91218.1"/>
    <property type="molecule type" value="Genomic_DNA"/>
</dbReference>
<reference evidence="1" key="1">
    <citation type="journal article" date="2019" name="MBio">
        <title>Virus Genomes from Deep Sea Sediments Expand the Ocean Megavirome and Support Independent Origins of Viral Gigantism.</title>
        <authorList>
            <person name="Backstrom D."/>
            <person name="Yutin N."/>
            <person name="Jorgensen S.L."/>
            <person name="Dharamshi J."/>
            <person name="Homa F."/>
            <person name="Zaremba-Niedwiedzka K."/>
            <person name="Spang A."/>
            <person name="Wolf Y.I."/>
            <person name="Koonin E.V."/>
            <person name="Ettema T.J."/>
        </authorList>
    </citation>
    <scope>NUCLEOTIDE SEQUENCE</scope>
</reference>
<organism evidence="1">
    <name type="scientific">Pithovirus LCPAC202</name>
    <dbReference type="NCBI Taxonomy" id="2506592"/>
    <lineage>
        <taxon>Viruses</taxon>
        <taxon>Pithoviruses</taxon>
    </lineage>
</organism>
<protein>
    <submittedName>
        <fullName evidence="1">Uncharacterized protein</fullName>
    </submittedName>
</protein>
<evidence type="ECO:0000313" key="1">
    <source>
        <dbReference type="EMBL" id="QBK91218.1"/>
    </source>
</evidence>
<proteinExistence type="predicted"/>
<accession>A0A481Z5T2</accession>
<name>A0A481Z5T2_9VIRU</name>
<gene>
    <name evidence="1" type="ORF">LCPAC202_01920</name>
</gene>